<evidence type="ECO:0000313" key="3">
    <source>
        <dbReference type="EMBL" id="CAB4638229.1"/>
    </source>
</evidence>
<protein>
    <submittedName>
        <fullName evidence="3">Unannotated protein</fullName>
    </submittedName>
</protein>
<dbReference type="EMBL" id="CAEZVT010000089">
    <property type="protein sequence ID" value="CAB4638229.1"/>
    <property type="molecule type" value="Genomic_DNA"/>
</dbReference>
<dbReference type="SUPFAM" id="SSF53756">
    <property type="entry name" value="UDP-Glycosyltransferase/glycogen phosphorylase"/>
    <property type="match status" value="1"/>
</dbReference>
<gene>
    <name evidence="3" type="ORF">UFOPK2131_00733</name>
</gene>
<feature type="domain" description="Glycosyltransferase subfamily 4-like N-terminal" evidence="2">
    <location>
        <begin position="29"/>
        <end position="218"/>
    </location>
</feature>
<dbReference type="GO" id="GO:0016757">
    <property type="term" value="F:glycosyltransferase activity"/>
    <property type="evidence" value="ECO:0007669"/>
    <property type="project" value="InterPro"/>
</dbReference>
<dbReference type="PANTHER" id="PTHR45947">
    <property type="entry name" value="SULFOQUINOVOSYL TRANSFERASE SQD2"/>
    <property type="match status" value="1"/>
</dbReference>
<dbReference type="Gene3D" id="3.40.50.2000">
    <property type="entry name" value="Glycogen Phosphorylase B"/>
    <property type="match status" value="2"/>
</dbReference>
<sequence length="416" mass="46886">MFSYRLAAKGKRPFLHIALFMDQHPHSLGGVQTSVMLQKKYLNRNGVKVTIFAPKSKRMVQDPDIKVIPSSYPTIGREYSVVWSLRKASKFCQSQYEAQHFDLVHLQGDFAAASLAIELAKSRNLPLVYTSHTNVDVMANKLIGKPLKIVLLRFFTWQHAHFLKIANYPKVFTAFEYMTFVHRNMDKVLAPSSHYAQLLKDKGVAKEVDVVINGVDDELLTNLKRNTPVPQKPVHFVWAGRMQPEKRLLQTLEAFARAKGKATLDVYGFGPLERAAKNLARARRLSKRVKFHGKLPHREILQVFADADVVMQTSIGFETQGLTVYEAAATGTPTILCDSKISAEMPKGSNWLDDSGTIKGLAKTIKKANKEISEGSTRRETLADNKWLYQSEISKKTIALYKQMIEQKATPASPRT</sequence>
<organism evidence="3">
    <name type="scientific">freshwater metagenome</name>
    <dbReference type="NCBI Taxonomy" id="449393"/>
    <lineage>
        <taxon>unclassified sequences</taxon>
        <taxon>metagenomes</taxon>
        <taxon>ecological metagenomes</taxon>
    </lineage>
</organism>
<dbReference type="InterPro" id="IPR050194">
    <property type="entry name" value="Glycosyltransferase_grp1"/>
</dbReference>
<accession>A0A6J6JR11</accession>
<dbReference type="PANTHER" id="PTHR45947:SF3">
    <property type="entry name" value="SULFOQUINOVOSYL TRANSFERASE SQD2"/>
    <property type="match status" value="1"/>
</dbReference>
<proteinExistence type="predicted"/>
<reference evidence="3" key="1">
    <citation type="submission" date="2020-05" db="EMBL/GenBank/DDBJ databases">
        <authorList>
            <person name="Chiriac C."/>
            <person name="Salcher M."/>
            <person name="Ghai R."/>
            <person name="Kavagutti S V."/>
        </authorList>
    </citation>
    <scope>NUCLEOTIDE SEQUENCE</scope>
</reference>
<dbReference type="InterPro" id="IPR001296">
    <property type="entry name" value="Glyco_trans_1"/>
</dbReference>
<dbReference type="InterPro" id="IPR028098">
    <property type="entry name" value="Glyco_trans_4-like_N"/>
</dbReference>
<dbReference type="Pfam" id="PF13439">
    <property type="entry name" value="Glyco_transf_4"/>
    <property type="match status" value="1"/>
</dbReference>
<evidence type="ECO:0000259" key="1">
    <source>
        <dbReference type="Pfam" id="PF00534"/>
    </source>
</evidence>
<feature type="domain" description="Glycosyl transferase family 1" evidence="1">
    <location>
        <begin position="224"/>
        <end position="368"/>
    </location>
</feature>
<evidence type="ECO:0000259" key="2">
    <source>
        <dbReference type="Pfam" id="PF13439"/>
    </source>
</evidence>
<name>A0A6J6JR11_9ZZZZ</name>
<dbReference type="Pfam" id="PF00534">
    <property type="entry name" value="Glycos_transf_1"/>
    <property type="match status" value="1"/>
</dbReference>
<dbReference type="AlphaFoldDB" id="A0A6J6JR11"/>